<keyword evidence="4" id="KW-0904">Protein phosphatase</keyword>
<dbReference type="PROSITE" id="PS00383">
    <property type="entry name" value="TYR_PHOSPHATASE_1"/>
    <property type="match status" value="1"/>
</dbReference>
<evidence type="ECO:0000256" key="2">
    <source>
        <dbReference type="ARBA" id="ARBA00013064"/>
    </source>
</evidence>
<proteinExistence type="inferred from homology"/>
<protein>
    <recommendedName>
        <fullName evidence="2">protein-tyrosine-phosphatase</fullName>
        <ecNumber evidence="2">3.1.3.48</ecNumber>
    </recommendedName>
</protein>
<evidence type="ECO:0000259" key="5">
    <source>
        <dbReference type="PROSITE" id="PS50054"/>
    </source>
</evidence>
<dbReference type="EC" id="3.1.3.48" evidence="2"/>
<dbReference type="AlphaFoldDB" id="A0ABD1LAV5"/>
<organism evidence="7 8">
    <name type="scientific">Flemingia macrophylla</name>
    <dbReference type="NCBI Taxonomy" id="520843"/>
    <lineage>
        <taxon>Eukaryota</taxon>
        <taxon>Viridiplantae</taxon>
        <taxon>Streptophyta</taxon>
        <taxon>Embryophyta</taxon>
        <taxon>Tracheophyta</taxon>
        <taxon>Spermatophyta</taxon>
        <taxon>Magnoliopsida</taxon>
        <taxon>eudicotyledons</taxon>
        <taxon>Gunneridae</taxon>
        <taxon>Pentapetalae</taxon>
        <taxon>rosids</taxon>
        <taxon>fabids</taxon>
        <taxon>Fabales</taxon>
        <taxon>Fabaceae</taxon>
        <taxon>Papilionoideae</taxon>
        <taxon>50 kb inversion clade</taxon>
        <taxon>NPAAA clade</taxon>
        <taxon>indigoferoid/millettioid clade</taxon>
        <taxon>Phaseoleae</taxon>
        <taxon>Flemingia</taxon>
    </lineage>
</organism>
<feature type="domain" description="Tyrosine-protein phosphatase" evidence="5">
    <location>
        <begin position="1"/>
        <end position="189"/>
    </location>
</feature>
<dbReference type="SMART" id="SM00195">
    <property type="entry name" value="DSPc"/>
    <property type="match status" value="1"/>
</dbReference>
<dbReference type="InterPro" id="IPR000340">
    <property type="entry name" value="Dual-sp_phosphatase_cat-dom"/>
</dbReference>
<dbReference type="InterPro" id="IPR020422">
    <property type="entry name" value="TYR_PHOSPHATASE_DUAL_dom"/>
</dbReference>
<comment type="caution">
    <text evidence="7">The sequence shown here is derived from an EMBL/GenBank/DDBJ whole genome shotgun (WGS) entry which is preliminary data.</text>
</comment>
<comment type="similarity">
    <text evidence="1">Belongs to the protein-tyrosine phosphatase family. Non-receptor class dual specificity subfamily.</text>
</comment>
<evidence type="ECO:0000259" key="6">
    <source>
        <dbReference type="PROSITE" id="PS50056"/>
    </source>
</evidence>
<dbReference type="InterPro" id="IPR000387">
    <property type="entry name" value="Tyr_Pase_dom"/>
</dbReference>
<keyword evidence="3" id="KW-0378">Hydrolase</keyword>
<name>A0ABD1LAV5_9FABA</name>
<dbReference type="PANTHER" id="PTHR45848:SF4">
    <property type="entry name" value="DUAL SPECIFICITY PROTEIN PHOSPHATASE 12"/>
    <property type="match status" value="1"/>
</dbReference>
<dbReference type="Pfam" id="PF00782">
    <property type="entry name" value="DSPc"/>
    <property type="match status" value="1"/>
</dbReference>
<dbReference type="CDD" id="cd14520">
    <property type="entry name" value="DSP_DUSP12"/>
    <property type="match status" value="1"/>
</dbReference>
<evidence type="ECO:0000313" key="8">
    <source>
        <dbReference type="Proteomes" id="UP001603857"/>
    </source>
</evidence>
<gene>
    <name evidence="7" type="ORF">Fmac_029616</name>
</gene>
<evidence type="ECO:0000256" key="4">
    <source>
        <dbReference type="ARBA" id="ARBA00022912"/>
    </source>
</evidence>
<dbReference type="Proteomes" id="UP001603857">
    <property type="component" value="Unassembled WGS sequence"/>
</dbReference>
<dbReference type="PROSITE" id="PS50056">
    <property type="entry name" value="TYR_PHOSPHATASE_2"/>
    <property type="match status" value="1"/>
</dbReference>
<reference evidence="7 8" key="1">
    <citation type="submission" date="2024-08" db="EMBL/GenBank/DDBJ databases">
        <title>Insights into the chromosomal genome structure of Flemingia macrophylla.</title>
        <authorList>
            <person name="Ding Y."/>
            <person name="Zhao Y."/>
            <person name="Bi W."/>
            <person name="Wu M."/>
            <person name="Zhao G."/>
            <person name="Gong Y."/>
            <person name="Li W."/>
            <person name="Zhang P."/>
        </authorList>
    </citation>
    <scope>NUCLEOTIDE SEQUENCE [LARGE SCALE GENOMIC DNA]</scope>
    <source>
        <strain evidence="7">DYQJB</strain>
        <tissue evidence="7">Leaf</tissue>
    </source>
</reference>
<evidence type="ECO:0000256" key="1">
    <source>
        <dbReference type="ARBA" id="ARBA00008601"/>
    </source>
</evidence>
<dbReference type="InterPro" id="IPR029021">
    <property type="entry name" value="Prot-tyrosine_phosphatase-like"/>
</dbReference>
<feature type="domain" description="Tyrosine specific protein phosphatases" evidence="6">
    <location>
        <begin position="107"/>
        <end position="165"/>
    </location>
</feature>
<dbReference type="InterPro" id="IPR016130">
    <property type="entry name" value="Tyr_Pase_AS"/>
</dbReference>
<dbReference type="FunFam" id="3.90.190.10:FF:000083">
    <property type="entry name" value="Dual specificity protein phosphatase 12-like"/>
    <property type="match status" value="1"/>
</dbReference>
<evidence type="ECO:0000256" key="3">
    <source>
        <dbReference type="ARBA" id="ARBA00022801"/>
    </source>
</evidence>
<keyword evidence="8" id="KW-1185">Reference proteome</keyword>
<dbReference type="PROSITE" id="PS50054">
    <property type="entry name" value="TYR_PHOSPHATASE_DUAL"/>
    <property type="match status" value="1"/>
</dbReference>
<sequence length="410" mass="45785">MPYSVRENLSIGNIGDAAEILQNATTAHSVTHILSVLSSASISFFSEWRPDLSIPAKDIAKVHVADTVAAASKSALSPEKLLYSIEYAGRDLKLVRMAVPLRDTENEDLLDYLEVCIDFIDRGRKEGSVLVHCFAGVSRSAAVITAYLMKTERLSVEDALESLRQSCEFVCPNDGFLEQLKMFEGMGFRVDHSSPIYKRFRLKILGENHFSGLSIDSSKLGADPGMTAEISSEAEETTKVVSNRSPTYRCKKCRRLVALQEHVIDHVPGEGETAFEWHKRRSGNPFNKSNESECSSIFIEPLKWMKAVEEGALEGKLSCAHCDARMPVATYILSLFLDLCSAQVVQADPLLIKLWKEGLKFCSLNMLKFSRLNQCSYIWMEVLHFRASSRVALGSNDWRLRITFLVNGNA</sequence>
<dbReference type="EMBL" id="JBGMDY010000010">
    <property type="protein sequence ID" value="KAL2320647.1"/>
    <property type="molecule type" value="Genomic_DNA"/>
</dbReference>
<dbReference type="PANTHER" id="PTHR45848">
    <property type="entry name" value="DUAL SPECIFICITY PROTEIN PHOSPHATASE 12 FAMILY MEMBER"/>
    <property type="match status" value="1"/>
</dbReference>
<evidence type="ECO:0000313" key="7">
    <source>
        <dbReference type="EMBL" id="KAL2320647.1"/>
    </source>
</evidence>
<dbReference type="GO" id="GO:0004725">
    <property type="term" value="F:protein tyrosine phosphatase activity"/>
    <property type="evidence" value="ECO:0007669"/>
    <property type="project" value="UniProtKB-EC"/>
</dbReference>
<accession>A0ABD1LAV5</accession>
<dbReference type="Gene3D" id="3.90.190.10">
    <property type="entry name" value="Protein tyrosine phosphatase superfamily"/>
    <property type="match status" value="1"/>
</dbReference>
<dbReference type="SUPFAM" id="SSF52799">
    <property type="entry name" value="(Phosphotyrosine protein) phosphatases II"/>
    <property type="match status" value="1"/>
</dbReference>